<dbReference type="RefSeq" id="XP_056054968.1">
    <property type="nucleotide sequence ID" value="XM_056197975.1"/>
</dbReference>
<accession>A0A9W8QDX2</accession>
<feature type="signal peptide" evidence="1">
    <location>
        <begin position="1"/>
        <end position="19"/>
    </location>
</feature>
<organism evidence="2 3">
    <name type="scientific">Akanthomyces muscarius</name>
    <name type="common">Entomopathogenic fungus</name>
    <name type="synonym">Lecanicillium muscarium</name>
    <dbReference type="NCBI Taxonomy" id="2231603"/>
    <lineage>
        <taxon>Eukaryota</taxon>
        <taxon>Fungi</taxon>
        <taxon>Dikarya</taxon>
        <taxon>Ascomycota</taxon>
        <taxon>Pezizomycotina</taxon>
        <taxon>Sordariomycetes</taxon>
        <taxon>Hypocreomycetidae</taxon>
        <taxon>Hypocreales</taxon>
        <taxon>Cordycipitaceae</taxon>
        <taxon>Akanthomyces</taxon>
    </lineage>
</organism>
<proteinExistence type="predicted"/>
<feature type="chain" id="PRO_5040996827" evidence="1">
    <location>
        <begin position="20"/>
        <end position="103"/>
    </location>
</feature>
<name>A0A9W8QDX2_AKAMU</name>
<dbReference type="EMBL" id="JAJHUN010000007">
    <property type="protein sequence ID" value="KAJ4154844.1"/>
    <property type="molecule type" value="Genomic_DNA"/>
</dbReference>
<keyword evidence="1" id="KW-0732">Signal</keyword>
<gene>
    <name evidence="2" type="ORF">LMH87_000119</name>
</gene>
<dbReference type="AlphaFoldDB" id="A0A9W8QDX2"/>
<sequence>MRSLFFATVFFTLGHGAQAAGTMAQEGLGDNVDGNGASVDAIPHAVPQNGNAKISDATAAYCPELTCPKSGCCTYAYPLCCYGFCCPRNYPYCGRDGRCYEHA</sequence>
<dbReference type="Proteomes" id="UP001144673">
    <property type="component" value="Chromosome 6"/>
</dbReference>
<keyword evidence="3" id="KW-1185">Reference proteome</keyword>
<dbReference type="GeneID" id="80887278"/>
<reference evidence="2" key="1">
    <citation type="journal article" date="2023" name="Access Microbiol">
        <title>De-novo genome assembly for Akanthomyces muscarius, a biocontrol agent of insect agricultural pests.</title>
        <authorList>
            <person name="Erdos Z."/>
            <person name="Studholme D.J."/>
            <person name="Raymond B."/>
            <person name="Sharma M."/>
        </authorList>
    </citation>
    <scope>NUCLEOTIDE SEQUENCE</scope>
    <source>
        <strain evidence="2">Ve6</strain>
    </source>
</reference>
<protein>
    <submittedName>
        <fullName evidence="2">Uncharacterized protein</fullName>
    </submittedName>
</protein>
<evidence type="ECO:0000313" key="2">
    <source>
        <dbReference type="EMBL" id="KAJ4154844.1"/>
    </source>
</evidence>
<dbReference type="KEGG" id="amus:LMH87_000119"/>
<evidence type="ECO:0000313" key="3">
    <source>
        <dbReference type="Proteomes" id="UP001144673"/>
    </source>
</evidence>
<comment type="caution">
    <text evidence="2">The sequence shown here is derived from an EMBL/GenBank/DDBJ whole genome shotgun (WGS) entry which is preliminary data.</text>
</comment>
<evidence type="ECO:0000256" key="1">
    <source>
        <dbReference type="SAM" id="SignalP"/>
    </source>
</evidence>